<evidence type="ECO:0000313" key="2">
    <source>
        <dbReference type="Proteomes" id="UP000035425"/>
    </source>
</evidence>
<dbReference type="PANTHER" id="PTHR37807:SF3">
    <property type="entry name" value="OS07G0160300 PROTEIN"/>
    <property type="match status" value="1"/>
</dbReference>
<protein>
    <submittedName>
        <fullName evidence="1">ATPase</fullName>
    </submittedName>
</protein>
<comment type="caution">
    <text evidence="1">The sequence shown here is derived from an EMBL/GenBank/DDBJ whole genome shotgun (WGS) entry which is preliminary data.</text>
</comment>
<dbReference type="Proteomes" id="UP000035425">
    <property type="component" value="Unassembled WGS sequence"/>
</dbReference>
<dbReference type="Gene3D" id="3.40.50.300">
    <property type="entry name" value="P-loop containing nucleotide triphosphate hydrolases"/>
    <property type="match status" value="1"/>
</dbReference>
<reference evidence="1 2" key="1">
    <citation type="submission" date="2014-12" db="EMBL/GenBank/DDBJ databases">
        <title>Frankia sp. BMG5.1 draft genome.</title>
        <authorList>
            <person name="Gtari M."/>
            <person name="Ghodhbane-Gtari F."/>
            <person name="Nouioui I."/>
            <person name="Ktari A."/>
            <person name="Hezbri K."/>
            <person name="Mimouni W."/>
            <person name="Sbissi I."/>
            <person name="Ayari A."/>
            <person name="Yamanaka T."/>
            <person name="Normand P."/>
            <person name="Tisa L.S."/>
            <person name="Boudabous A."/>
        </authorList>
    </citation>
    <scope>NUCLEOTIDE SEQUENCE [LARGE SCALE GENOMIC DNA]</scope>
    <source>
        <strain evidence="1 2">BMG5.1</strain>
    </source>
</reference>
<name>A0ABR5F6L6_9ACTN</name>
<dbReference type="InterPro" id="IPR027417">
    <property type="entry name" value="P-loop_NTPase"/>
</dbReference>
<keyword evidence="2" id="KW-1185">Reference proteome</keyword>
<dbReference type="PANTHER" id="PTHR37807">
    <property type="entry name" value="OS07G0160300 PROTEIN"/>
    <property type="match status" value="1"/>
</dbReference>
<sequence length="189" mass="21450">MVLVAGFAGSGKTEFARFVSEITGWMLLDKDTVSRPLTESLLLSLGADPNDRQTAIYRDKVRPLEYRCLFDAVFDNLQLGISTVVTAPFLQEVASEPWLQRLKSRCVKRGAEIAVVWMRCDVDSMRDYLETRDAARDSWKLSYWDEYVASINLDQRPVCTHFVVDNGRHAKTSLAEQARQLASRVRDAS</sequence>
<accession>A0ABR5F6L6</accession>
<dbReference type="Pfam" id="PF13671">
    <property type="entry name" value="AAA_33"/>
    <property type="match status" value="1"/>
</dbReference>
<dbReference type="EMBL" id="JWIO01000006">
    <property type="protein sequence ID" value="KLL12313.1"/>
    <property type="molecule type" value="Genomic_DNA"/>
</dbReference>
<gene>
    <name evidence="1" type="ORF">FrCorBMG51_05440</name>
</gene>
<evidence type="ECO:0000313" key="1">
    <source>
        <dbReference type="EMBL" id="KLL12313.1"/>
    </source>
</evidence>
<proteinExistence type="predicted"/>
<dbReference type="SUPFAM" id="SSF52540">
    <property type="entry name" value="P-loop containing nucleoside triphosphate hydrolases"/>
    <property type="match status" value="1"/>
</dbReference>
<organism evidence="1 2">
    <name type="scientific">Protofrankia coriariae</name>
    <dbReference type="NCBI Taxonomy" id="1562887"/>
    <lineage>
        <taxon>Bacteria</taxon>
        <taxon>Bacillati</taxon>
        <taxon>Actinomycetota</taxon>
        <taxon>Actinomycetes</taxon>
        <taxon>Frankiales</taxon>
        <taxon>Frankiaceae</taxon>
        <taxon>Protofrankia</taxon>
    </lineage>
</organism>